<proteinExistence type="predicted"/>
<evidence type="ECO:0000313" key="2">
    <source>
        <dbReference type="EMBL" id="BES90060.1"/>
    </source>
</evidence>
<evidence type="ECO:0000313" key="3">
    <source>
        <dbReference type="Proteomes" id="UP001307889"/>
    </source>
</evidence>
<name>A0ABN7AGR4_9HEMI</name>
<gene>
    <name evidence="2" type="ORF">NTJ_02868</name>
</gene>
<organism evidence="2 3">
    <name type="scientific">Nesidiocoris tenuis</name>
    <dbReference type="NCBI Taxonomy" id="355587"/>
    <lineage>
        <taxon>Eukaryota</taxon>
        <taxon>Metazoa</taxon>
        <taxon>Ecdysozoa</taxon>
        <taxon>Arthropoda</taxon>
        <taxon>Hexapoda</taxon>
        <taxon>Insecta</taxon>
        <taxon>Pterygota</taxon>
        <taxon>Neoptera</taxon>
        <taxon>Paraneoptera</taxon>
        <taxon>Hemiptera</taxon>
        <taxon>Heteroptera</taxon>
        <taxon>Panheteroptera</taxon>
        <taxon>Cimicomorpha</taxon>
        <taxon>Miridae</taxon>
        <taxon>Dicyphina</taxon>
        <taxon>Nesidiocoris</taxon>
    </lineage>
</organism>
<sequence length="154" mass="16923">MALPPRCAVAIVRRSCACGYGNGAGGSDSWPPADPAGSRQRVRTIRSRANQPHPRLIPAERLSTGPRPLVGRLIRRPCARCLRRSIIIRLLVHKDGPFCAGPDDDPSLRFRPFFPPLRLPPGDQTRSPHRRCGVPTTSDRSAARPLNRRGGLRS</sequence>
<reference evidence="2 3" key="1">
    <citation type="submission" date="2023-09" db="EMBL/GenBank/DDBJ databases">
        <title>Nesidiocoris tenuis whole genome shotgun sequence.</title>
        <authorList>
            <person name="Shibata T."/>
            <person name="Shimoda M."/>
            <person name="Kobayashi T."/>
            <person name="Uehara T."/>
        </authorList>
    </citation>
    <scope>NUCLEOTIDE SEQUENCE [LARGE SCALE GENOMIC DNA]</scope>
    <source>
        <strain evidence="2 3">Japan</strain>
    </source>
</reference>
<accession>A0ABN7AGR4</accession>
<keyword evidence="3" id="KW-1185">Reference proteome</keyword>
<feature type="region of interest" description="Disordered" evidence="1">
    <location>
        <begin position="115"/>
        <end position="154"/>
    </location>
</feature>
<protein>
    <submittedName>
        <fullName evidence="2">Uncharacterized protein</fullName>
    </submittedName>
</protein>
<evidence type="ECO:0000256" key="1">
    <source>
        <dbReference type="SAM" id="MobiDB-lite"/>
    </source>
</evidence>
<dbReference type="EMBL" id="AP028910">
    <property type="protein sequence ID" value="BES90060.1"/>
    <property type="molecule type" value="Genomic_DNA"/>
</dbReference>
<dbReference type="Proteomes" id="UP001307889">
    <property type="component" value="Chromosome 2"/>
</dbReference>